<dbReference type="PROSITE" id="PS51318">
    <property type="entry name" value="TAT"/>
    <property type="match status" value="1"/>
</dbReference>
<sequence>MEEREIRNDARGTIGRRRFVTGAMAAAAGAAIGPLAGAPGARAAAPSLLTASAAGRRVAIMGGGMGGLSAAQELAERGFQVTVYERKALGGKARSIPVPGTGTGGRRDLPGEHGFRFFPGFYQNLPDTMSRIPRAGGGSVKDNLVAANLEMIAYKGAQILLPVPGDIAGALTPDAIKDYLRAFITLTTTVPPLEIEFFLSKLVAFVTSGPRRRLGQWENMGFADFIKAGSMSQVYRELLVKMFTASLVAAQPEKANTRTMGLMFEALVYSGLGLGPYGPPDQVLNGPTNEAFVDPWIAYLTGLGVEFKVGWTATALTYAGGRLTGAQVSDPTGATGAVTADHYVLAMPLERVQPLLTSALKAADPALARLSNLTTDWMNGVMIYLREPRPIAAGHLIYAGTPWALTSISQAQFWRNGFAATYGDGTVTDCLSLDLSDWNSPGILFGKTAKQCTRPQIVQEVLAQVRAALPNGAAVLPDSIVRSWFVDPAITGEGTPAVATDEPLFINTTGSWADRPTATTRIPNLYLAADYVRNSINLATMEGACEGGRMAANAIMDAAGSPATRARLFTLYLPAEFNGLYATDDARYLLGLPNQFDLLSPYWPGH</sequence>
<reference evidence="3" key="1">
    <citation type="journal article" date="2019" name="Int. J. Syst. Evol. Microbiol.">
        <title>The Global Catalogue of Microorganisms (GCM) 10K type strain sequencing project: providing services to taxonomists for standard genome sequencing and annotation.</title>
        <authorList>
            <consortium name="The Broad Institute Genomics Platform"/>
            <consortium name="The Broad Institute Genome Sequencing Center for Infectious Disease"/>
            <person name="Wu L."/>
            <person name="Ma J."/>
        </authorList>
    </citation>
    <scope>NUCLEOTIDE SEQUENCE [LARGE SCALE GENOMIC DNA]</scope>
    <source>
        <strain evidence="3">CCUG 49560</strain>
    </source>
</reference>
<feature type="domain" description="Amine oxidase" evidence="1">
    <location>
        <begin position="65"/>
        <end position="556"/>
    </location>
</feature>
<dbReference type="InterPro" id="IPR006311">
    <property type="entry name" value="TAT_signal"/>
</dbReference>
<dbReference type="InterPro" id="IPR002937">
    <property type="entry name" value="Amino_oxidase"/>
</dbReference>
<comment type="caution">
    <text evidence="2">The sequence shown here is derived from an EMBL/GenBank/DDBJ whole genome shotgun (WGS) entry which is preliminary data.</text>
</comment>
<dbReference type="EMBL" id="JBHSFN010000013">
    <property type="protein sequence ID" value="MFC4588793.1"/>
    <property type="molecule type" value="Genomic_DNA"/>
</dbReference>
<proteinExistence type="predicted"/>
<organism evidence="2 3">
    <name type="scientific">Sphaerisporangium corydalis</name>
    <dbReference type="NCBI Taxonomy" id="1441875"/>
    <lineage>
        <taxon>Bacteria</taxon>
        <taxon>Bacillati</taxon>
        <taxon>Actinomycetota</taxon>
        <taxon>Actinomycetes</taxon>
        <taxon>Streptosporangiales</taxon>
        <taxon>Streptosporangiaceae</taxon>
        <taxon>Sphaerisporangium</taxon>
    </lineage>
</organism>
<keyword evidence="3" id="KW-1185">Reference proteome</keyword>
<dbReference type="Pfam" id="PF01593">
    <property type="entry name" value="Amino_oxidase"/>
    <property type="match status" value="1"/>
</dbReference>
<evidence type="ECO:0000313" key="3">
    <source>
        <dbReference type="Proteomes" id="UP001595891"/>
    </source>
</evidence>
<dbReference type="PANTHER" id="PTHR42923:SF46">
    <property type="entry name" value="AMINE OXIDASE"/>
    <property type="match status" value="1"/>
</dbReference>
<dbReference type="RefSeq" id="WP_262845649.1">
    <property type="nucleotide sequence ID" value="NZ_JANZYP010000041.1"/>
</dbReference>
<dbReference type="Proteomes" id="UP001595891">
    <property type="component" value="Unassembled WGS sequence"/>
</dbReference>
<evidence type="ECO:0000259" key="1">
    <source>
        <dbReference type="Pfam" id="PF01593"/>
    </source>
</evidence>
<dbReference type="Gene3D" id="3.50.50.60">
    <property type="entry name" value="FAD/NAD(P)-binding domain"/>
    <property type="match status" value="1"/>
</dbReference>
<evidence type="ECO:0000313" key="2">
    <source>
        <dbReference type="EMBL" id="MFC4588793.1"/>
    </source>
</evidence>
<dbReference type="InterPro" id="IPR036188">
    <property type="entry name" value="FAD/NAD-bd_sf"/>
</dbReference>
<protein>
    <submittedName>
        <fullName evidence="2">FAD-dependent oxidoreductase</fullName>
    </submittedName>
</protein>
<name>A0ABV9EJ25_9ACTN</name>
<dbReference type="PANTHER" id="PTHR42923">
    <property type="entry name" value="PROTOPORPHYRINOGEN OXIDASE"/>
    <property type="match status" value="1"/>
</dbReference>
<accession>A0ABV9EJ25</accession>
<dbReference type="SUPFAM" id="SSF51905">
    <property type="entry name" value="FAD/NAD(P)-binding domain"/>
    <property type="match status" value="1"/>
</dbReference>
<dbReference type="InterPro" id="IPR050464">
    <property type="entry name" value="Zeta_carotene_desat/Oxidored"/>
</dbReference>
<gene>
    <name evidence="2" type="ORF">ACFO8L_22075</name>
</gene>